<reference evidence="3 4" key="1">
    <citation type="submission" date="2020-07" db="EMBL/GenBank/DDBJ databases">
        <title>Sequencing the genomes of 1000 actinobacteria strains.</title>
        <authorList>
            <person name="Klenk H.-P."/>
        </authorList>
    </citation>
    <scope>NUCLEOTIDE SEQUENCE [LARGE SCALE GENOMIC DNA]</scope>
    <source>
        <strain evidence="3 4">DSM 100723</strain>
    </source>
</reference>
<protein>
    <submittedName>
        <fullName evidence="3">Uncharacterized protein</fullName>
    </submittedName>
</protein>
<organism evidence="3 4">
    <name type="scientific">Microlunatus kandeliicorticis</name>
    <dbReference type="NCBI Taxonomy" id="1759536"/>
    <lineage>
        <taxon>Bacteria</taxon>
        <taxon>Bacillati</taxon>
        <taxon>Actinomycetota</taxon>
        <taxon>Actinomycetes</taxon>
        <taxon>Propionibacteriales</taxon>
        <taxon>Propionibacteriaceae</taxon>
        <taxon>Microlunatus</taxon>
    </lineage>
</organism>
<dbReference type="Proteomes" id="UP000523079">
    <property type="component" value="Unassembled WGS sequence"/>
</dbReference>
<evidence type="ECO:0000313" key="3">
    <source>
        <dbReference type="EMBL" id="MBA8795718.1"/>
    </source>
</evidence>
<feature type="transmembrane region" description="Helical" evidence="2">
    <location>
        <begin position="75"/>
        <end position="95"/>
    </location>
</feature>
<proteinExistence type="predicted"/>
<feature type="compositionally biased region" description="Low complexity" evidence="1">
    <location>
        <begin position="166"/>
        <end position="208"/>
    </location>
</feature>
<sequence length="233" mass="24711">MKISWHRQATPYLQLPPVCAVTGQPTQTRMPIIYRNKIATYVPRIGWILALANKPVVMPTPVLPEVQQRVTKLRLLALAGILGGLVLAILLAVAVNGASGAGALVGLVLFVVVIGGYALYLVCTVKADVLNTDVRGDSISMGNAHPAFVEAAVRINPPGTFRVEDAPAGQPAVAGAPQGYAGPSYPQAGYPQQGYPQQGYSQPGYPQPNAQPGYPQQGQSYDPVMGYRAPEQR</sequence>
<keyword evidence="2" id="KW-1133">Transmembrane helix</keyword>
<dbReference type="AlphaFoldDB" id="A0A7W3P772"/>
<name>A0A7W3P772_9ACTN</name>
<keyword evidence="2" id="KW-0812">Transmembrane</keyword>
<feature type="region of interest" description="Disordered" evidence="1">
    <location>
        <begin position="164"/>
        <end position="233"/>
    </location>
</feature>
<evidence type="ECO:0000256" key="2">
    <source>
        <dbReference type="SAM" id="Phobius"/>
    </source>
</evidence>
<dbReference type="RefSeq" id="WP_182561371.1">
    <property type="nucleotide sequence ID" value="NZ_JACGWT010000005.1"/>
</dbReference>
<evidence type="ECO:0000313" key="4">
    <source>
        <dbReference type="Proteomes" id="UP000523079"/>
    </source>
</evidence>
<keyword evidence="4" id="KW-1185">Reference proteome</keyword>
<feature type="transmembrane region" description="Helical" evidence="2">
    <location>
        <begin position="101"/>
        <end position="122"/>
    </location>
</feature>
<dbReference type="EMBL" id="JACGWT010000005">
    <property type="protein sequence ID" value="MBA8795718.1"/>
    <property type="molecule type" value="Genomic_DNA"/>
</dbReference>
<keyword evidence="2" id="KW-0472">Membrane</keyword>
<comment type="caution">
    <text evidence="3">The sequence shown here is derived from an EMBL/GenBank/DDBJ whole genome shotgun (WGS) entry which is preliminary data.</text>
</comment>
<gene>
    <name evidence="3" type="ORF">FHX74_003354</name>
</gene>
<evidence type="ECO:0000256" key="1">
    <source>
        <dbReference type="SAM" id="MobiDB-lite"/>
    </source>
</evidence>
<accession>A0A7W3P772</accession>